<dbReference type="PANTHER" id="PTHR23413:SF1">
    <property type="entry name" value="RIBOSOMAL PROTEIN L32"/>
    <property type="match status" value="1"/>
</dbReference>
<dbReference type="EMBL" id="EU016608">
    <property type="protein sequence ID" value="ABZ07746.1"/>
    <property type="molecule type" value="Genomic_DNA"/>
</dbReference>
<evidence type="ECO:0000313" key="7">
    <source>
        <dbReference type="EMBL" id="ABZ07746.1"/>
    </source>
</evidence>
<dbReference type="NCBIfam" id="NF006332">
    <property type="entry name" value="PRK08562.1"/>
    <property type="match status" value="1"/>
</dbReference>
<dbReference type="AlphaFoldDB" id="B3T587"/>
<feature type="compositionally biased region" description="Basic residues" evidence="6">
    <location>
        <begin position="1"/>
        <end position="18"/>
    </location>
</feature>
<name>B3T587_9ZZZZ</name>
<protein>
    <recommendedName>
        <fullName evidence="4">Large ribosomal subunit protein eL32</fullName>
    </recommendedName>
    <alternativeName>
        <fullName evidence="5">50S ribosomal protein L32e</fullName>
    </alternativeName>
</protein>
<dbReference type="PANTHER" id="PTHR23413">
    <property type="entry name" value="60S RIBOSOMAL PROTEIN L32 AND DNA-DIRECTED RNA POLYMERASE II, SUBUNIT N"/>
    <property type="match status" value="1"/>
</dbReference>
<dbReference type="Pfam" id="PF01655">
    <property type="entry name" value="Ribosomal_L32e"/>
    <property type="match status" value="1"/>
</dbReference>
<dbReference type="GO" id="GO:0003735">
    <property type="term" value="F:structural constituent of ribosome"/>
    <property type="evidence" value="ECO:0007669"/>
    <property type="project" value="InterPro"/>
</dbReference>
<keyword evidence="3" id="KW-0687">Ribonucleoprotein</keyword>
<dbReference type="InterPro" id="IPR001515">
    <property type="entry name" value="Ribosomal_eL32"/>
</dbReference>
<dbReference type="InterPro" id="IPR023654">
    <property type="entry name" value="Ribosomal_eL32_arc"/>
</dbReference>
<accession>B3T587</accession>
<evidence type="ECO:0000256" key="1">
    <source>
        <dbReference type="ARBA" id="ARBA00008431"/>
    </source>
</evidence>
<evidence type="ECO:0000256" key="4">
    <source>
        <dbReference type="ARBA" id="ARBA00035229"/>
    </source>
</evidence>
<sequence length="208" mass="23000">MASTSTRKRKSSKPKKGAKMSSAPKKAILKASPTSSSRVDKETSVGKVKASQISKKDTSGKISKDDDKPTTEIAHDSPKYLKELKISSDRKIPKIVRQEAWRYVRIKGGWRKPKGIDSKMRVSMKGWPKSHTVGYGSSPIIRGIHPSGYRDVLISNTKELELLSPDKEAGRIRATVGARKRGVIINRARELGVKILNPTGRRQIGSKE</sequence>
<reference evidence="7" key="1">
    <citation type="journal article" date="2008" name="ISME J.">
        <title>Genomic patterns of recombination, clonal divergence and environment in marine microbial populations.</title>
        <authorList>
            <person name="Konstantinidis K.T."/>
            <person name="Delong E.F."/>
        </authorList>
    </citation>
    <scope>NUCLEOTIDE SEQUENCE</scope>
</reference>
<proteinExistence type="inferred from homology"/>
<feature type="region of interest" description="Disordered" evidence="6">
    <location>
        <begin position="1"/>
        <end position="76"/>
    </location>
</feature>
<dbReference type="InterPro" id="IPR036351">
    <property type="entry name" value="Ribosomal_eL32_sf"/>
</dbReference>
<dbReference type="SMART" id="SM01393">
    <property type="entry name" value="Ribosomal_L32e"/>
    <property type="match status" value="1"/>
</dbReference>
<keyword evidence="2 7" id="KW-0689">Ribosomal protein</keyword>
<gene>
    <name evidence="7" type="ORF">ALOHA_HF4000ANIW141A21ctg1g31</name>
</gene>
<dbReference type="SUPFAM" id="SSF52042">
    <property type="entry name" value="Ribosomal protein L32e"/>
    <property type="match status" value="1"/>
</dbReference>
<dbReference type="CDD" id="cd00513">
    <property type="entry name" value="Ribosomal_L32_L32e"/>
    <property type="match status" value="1"/>
</dbReference>
<dbReference type="GO" id="GO:1990904">
    <property type="term" value="C:ribonucleoprotein complex"/>
    <property type="evidence" value="ECO:0007669"/>
    <property type="project" value="UniProtKB-KW"/>
</dbReference>
<comment type="similarity">
    <text evidence="1">Belongs to the eukaryotic ribosomal protein eL32 family.</text>
</comment>
<feature type="compositionally biased region" description="Basic and acidic residues" evidence="6">
    <location>
        <begin position="54"/>
        <end position="76"/>
    </location>
</feature>
<evidence type="ECO:0000256" key="3">
    <source>
        <dbReference type="ARBA" id="ARBA00023274"/>
    </source>
</evidence>
<evidence type="ECO:0000256" key="2">
    <source>
        <dbReference type="ARBA" id="ARBA00022980"/>
    </source>
</evidence>
<organism evidence="7">
    <name type="scientific">uncultured marine microorganism HF4000_ANIW141A21</name>
    <dbReference type="NCBI Taxonomy" id="455535"/>
    <lineage>
        <taxon>unclassified sequences</taxon>
        <taxon>environmental samples</taxon>
    </lineage>
</organism>
<evidence type="ECO:0000256" key="5">
    <source>
        <dbReference type="ARBA" id="ARBA00035377"/>
    </source>
</evidence>
<evidence type="ECO:0000256" key="6">
    <source>
        <dbReference type="SAM" id="MobiDB-lite"/>
    </source>
</evidence>